<accession>A0ABV2XT45</accession>
<gene>
    <name evidence="1" type="ORF">ABZ568_12230</name>
</gene>
<name>A0ABV2XT45_9ACTN</name>
<dbReference type="EMBL" id="JBEYBN010000013">
    <property type="protein sequence ID" value="MEU2267163.1"/>
    <property type="molecule type" value="Genomic_DNA"/>
</dbReference>
<organism evidence="1 2">
    <name type="scientific">Streptomyces olindensis</name>
    <dbReference type="NCBI Taxonomy" id="358823"/>
    <lineage>
        <taxon>Bacteria</taxon>
        <taxon>Bacillati</taxon>
        <taxon>Actinomycetota</taxon>
        <taxon>Actinomycetes</taxon>
        <taxon>Kitasatosporales</taxon>
        <taxon>Streptomycetaceae</taxon>
        <taxon>Streptomyces</taxon>
    </lineage>
</organism>
<protein>
    <submittedName>
        <fullName evidence="1">GIY-YIG nuclease family protein</fullName>
    </submittedName>
</protein>
<proteinExistence type="predicted"/>
<reference evidence="1 2" key="1">
    <citation type="submission" date="2024-06" db="EMBL/GenBank/DDBJ databases">
        <title>The Natural Products Discovery Center: Release of the First 8490 Sequenced Strains for Exploring Actinobacteria Biosynthetic Diversity.</title>
        <authorList>
            <person name="Kalkreuter E."/>
            <person name="Kautsar S.A."/>
            <person name="Yang D."/>
            <person name="Bader C.D."/>
            <person name="Teijaro C.N."/>
            <person name="Fluegel L."/>
            <person name="Davis C.M."/>
            <person name="Simpson J.R."/>
            <person name="Lauterbach L."/>
            <person name="Steele A.D."/>
            <person name="Gui C."/>
            <person name="Meng S."/>
            <person name="Li G."/>
            <person name="Viehrig K."/>
            <person name="Ye F."/>
            <person name="Su P."/>
            <person name="Kiefer A.F."/>
            <person name="Nichols A."/>
            <person name="Cepeda A.J."/>
            <person name="Yan W."/>
            <person name="Fan B."/>
            <person name="Jiang Y."/>
            <person name="Adhikari A."/>
            <person name="Zheng C.-J."/>
            <person name="Schuster L."/>
            <person name="Cowan T.M."/>
            <person name="Smanski M.J."/>
            <person name="Chevrette M.G."/>
            <person name="De Carvalho L.P.S."/>
            <person name="Shen B."/>
        </authorList>
    </citation>
    <scope>NUCLEOTIDE SEQUENCE [LARGE SCALE GENOMIC DNA]</scope>
    <source>
        <strain evidence="1 2">NPDC019583</strain>
    </source>
</reference>
<evidence type="ECO:0000313" key="1">
    <source>
        <dbReference type="EMBL" id="MEU2267163.1"/>
    </source>
</evidence>
<dbReference type="Pfam" id="PF13455">
    <property type="entry name" value="MUG113"/>
    <property type="match status" value="1"/>
</dbReference>
<comment type="caution">
    <text evidence="1">The sequence shown here is derived from an EMBL/GenBank/DDBJ whole genome shotgun (WGS) entry which is preliminary data.</text>
</comment>
<evidence type="ECO:0000313" key="2">
    <source>
        <dbReference type="Proteomes" id="UP001550603"/>
    </source>
</evidence>
<sequence>MSAFQSQRTSELRRYAGYSGIETFPGYCYFLLLPGEAVKVGYSNTEETLRRRIKDLTRELEKEYGPGSCEVLAIIKGGYAAEAVLHHRFRNSRIPGHGERFHLTDDILDFLATAHRVDLSLAA</sequence>
<dbReference type="Proteomes" id="UP001550603">
    <property type="component" value="Unassembled WGS sequence"/>
</dbReference>
<dbReference type="RefSeq" id="WP_359788037.1">
    <property type="nucleotide sequence ID" value="NZ_JBEYBN010000013.1"/>
</dbReference>
<keyword evidence="2" id="KW-1185">Reference proteome</keyword>